<dbReference type="PANTHER" id="PTHR10039">
    <property type="entry name" value="AMELOGENIN"/>
    <property type="match status" value="1"/>
</dbReference>
<keyword evidence="1" id="KW-0677">Repeat</keyword>
<dbReference type="Gene3D" id="3.40.50.300">
    <property type="entry name" value="P-loop containing nucleotide triphosphate hydrolases"/>
    <property type="match status" value="1"/>
</dbReference>
<gene>
    <name evidence="4" type="ORF">EIP91_010767</name>
</gene>
<dbReference type="SUPFAM" id="SSF52540">
    <property type="entry name" value="P-loop containing nucleoside triphosphate hydrolases"/>
    <property type="match status" value="1"/>
</dbReference>
<dbReference type="AlphaFoldDB" id="A0A4R0R093"/>
<sequence>MKKFTNSLKKSLCSLSLPRRKHAPSVNQNVISASNPCLVDDSALISISERGRSLQRQEADNHLSAGDSSKNSDRTQPSEAHDVAKSAAAYTMQGVQLVLPFAEMAADSFPLAKPVVSALAKILEIAERVMENKEKITEAITRLGELVEMVDKADQSIQRLWREHGLHLVNVLECLVKMRDQRLITATLSSANDQVLVRAYATRIDKIMQDFEFEVVINVGNTTHSIEGHVMDAETRRELERLPFSSEAEYKKGQQTRKRTSCLPGTRQSVLNELDAWLCDRDDFRVFWLNGMAGTGKSTIADSFTVRSDDRGVVVASFFCSRDYESARDIFRILPSFAYQLAFKLPAYRVALASMLQNEPHPENLPLEMQLVKLILDPLKAISAIISSPILLVADALDECDHLRVFSLPFIEILLDHVADLQGVQLKVFLSSRPAQEISTAFKFDYSLRRHQQMRLHEVKHDDIRHDIMIFVDRKLQELQRRNQTFTFSPDDVSLITDTAKPLFIFASTICAFISGSDTPARSSPQRQLKNALSFLRSGTLSTDAQSATTALDQLYRKVLVNAFMTIDPQEEKYDDEKRAHEALVVVASILLISQPLSIRTMAALLGDPYDEDLIQEVLQDLHSVITGATVGPQPMRILHASFQDHMTTHSRAHPKFYIDPASYHSLLANRCLQHLVDMLVQDNPLGLDVGEDYNPQELETRIQDDRLRKAIPTLEYACQHWSYHLSRSGSSTDPSFTHALKEFTSQCLLRWIEMLVALGRMDRAMPMISSARESLSELKCTTFTVDTELLADLGRMVYDAYDTISESPIQVYISALPFLPRQCALYLKLLEL</sequence>
<accession>A0A4R0R093</accession>
<dbReference type="PANTHER" id="PTHR10039:SF17">
    <property type="entry name" value="FUNGAL STAND N-TERMINAL GOODBYE DOMAIN-CONTAINING PROTEIN-RELATED"/>
    <property type="match status" value="1"/>
</dbReference>
<dbReference type="Pfam" id="PF24883">
    <property type="entry name" value="NPHP3_N"/>
    <property type="match status" value="1"/>
</dbReference>
<dbReference type="OrthoDB" id="2804066at2759"/>
<evidence type="ECO:0000256" key="2">
    <source>
        <dbReference type="SAM" id="MobiDB-lite"/>
    </source>
</evidence>
<evidence type="ECO:0000256" key="1">
    <source>
        <dbReference type="ARBA" id="ARBA00022737"/>
    </source>
</evidence>
<dbReference type="InterPro" id="IPR056884">
    <property type="entry name" value="NPHP3-like_N"/>
</dbReference>
<dbReference type="EMBL" id="RWJN01000661">
    <property type="protein sequence ID" value="TCD60090.1"/>
    <property type="molecule type" value="Genomic_DNA"/>
</dbReference>
<keyword evidence="5" id="KW-1185">Reference proteome</keyword>
<evidence type="ECO:0000259" key="3">
    <source>
        <dbReference type="Pfam" id="PF24883"/>
    </source>
</evidence>
<dbReference type="InterPro" id="IPR027417">
    <property type="entry name" value="P-loop_NTPase"/>
</dbReference>
<feature type="non-terminal residue" evidence="4">
    <location>
        <position position="833"/>
    </location>
</feature>
<organism evidence="4 5">
    <name type="scientific">Steccherinum ochraceum</name>
    <dbReference type="NCBI Taxonomy" id="92696"/>
    <lineage>
        <taxon>Eukaryota</taxon>
        <taxon>Fungi</taxon>
        <taxon>Dikarya</taxon>
        <taxon>Basidiomycota</taxon>
        <taxon>Agaricomycotina</taxon>
        <taxon>Agaricomycetes</taxon>
        <taxon>Polyporales</taxon>
        <taxon>Steccherinaceae</taxon>
        <taxon>Steccherinum</taxon>
    </lineage>
</organism>
<proteinExistence type="predicted"/>
<feature type="domain" description="Nephrocystin 3-like N-terminal" evidence="3">
    <location>
        <begin position="268"/>
        <end position="433"/>
    </location>
</feature>
<feature type="compositionally biased region" description="Basic and acidic residues" evidence="2">
    <location>
        <begin position="51"/>
        <end position="61"/>
    </location>
</feature>
<name>A0A4R0R093_9APHY</name>
<protein>
    <recommendedName>
        <fullName evidence="3">Nephrocystin 3-like N-terminal domain-containing protein</fullName>
    </recommendedName>
</protein>
<reference evidence="4 5" key="1">
    <citation type="submission" date="2018-11" db="EMBL/GenBank/DDBJ databases">
        <title>Genome assembly of Steccherinum ochraceum LE-BIN_3174, the white-rot fungus of the Steccherinaceae family (The Residual Polyporoid clade, Polyporales, Basidiomycota).</title>
        <authorList>
            <person name="Fedorova T.V."/>
            <person name="Glazunova O.A."/>
            <person name="Landesman E.O."/>
            <person name="Moiseenko K.V."/>
            <person name="Psurtseva N.V."/>
            <person name="Savinova O.S."/>
            <person name="Shakhova N.V."/>
            <person name="Tyazhelova T.V."/>
            <person name="Vasina D.V."/>
        </authorList>
    </citation>
    <scope>NUCLEOTIDE SEQUENCE [LARGE SCALE GENOMIC DNA]</scope>
    <source>
        <strain evidence="4 5">LE-BIN_3174</strain>
    </source>
</reference>
<evidence type="ECO:0000313" key="5">
    <source>
        <dbReference type="Proteomes" id="UP000292702"/>
    </source>
</evidence>
<evidence type="ECO:0000313" key="4">
    <source>
        <dbReference type="EMBL" id="TCD60090.1"/>
    </source>
</evidence>
<feature type="compositionally biased region" description="Polar residues" evidence="2">
    <location>
        <begin position="66"/>
        <end position="78"/>
    </location>
</feature>
<dbReference type="Proteomes" id="UP000292702">
    <property type="component" value="Unassembled WGS sequence"/>
</dbReference>
<dbReference type="STRING" id="92696.A0A4R0R093"/>
<comment type="caution">
    <text evidence="4">The sequence shown here is derived from an EMBL/GenBank/DDBJ whole genome shotgun (WGS) entry which is preliminary data.</text>
</comment>
<feature type="region of interest" description="Disordered" evidence="2">
    <location>
        <begin position="51"/>
        <end position="84"/>
    </location>
</feature>